<dbReference type="Gene3D" id="1.10.287.210">
    <property type="match status" value="1"/>
</dbReference>
<reference evidence="1 2" key="1">
    <citation type="journal article" date="2018" name="Nat. Ecol. Evol.">
        <title>Shark genomes provide insights into elasmobranch evolution and the origin of vertebrates.</title>
        <authorList>
            <person name="Hara Y"/>
            <person name="Yamaguchi K"/>
            <person name="Onimaru K"/>
            <person name="Kadota M"/>
            <person name="Koyanagi M"/>
            <person name="Keeley SD"/>
            <person name="Tatsumi K"/>
            <person name="Tanaka K"/>
            <person name="Motone F"/>
            <person name="Kageyama Y"/>
            <person name="Nozu R"/>
            <person name="Adachi N"/>
            <person name="Nishimura O"/>
            <person name="Nakagawa R"/>
            <person name="Tanegashima C"/>
            <person name="Kiyatake I"/>
            <person name="Matsumoto R"/>
            <person name="Murakumo K"/>
            <person name="Nishida K"/>
            <person name="Terakita A"/>
            <person name="Kuratani S"/>
            <person name="Sato K"/>
            <person name="Hyodo S Kuraku.S."/>
        </authorList>
    </citation>
    <scope>NUCLEOTIDE SEQUENCE [LARGE SCALE GENOMIC DNA]</scope>
</reference>
<dbReference type="SUPFAM" id="SSF58069">
    <property type="entry name" value="Virus ectodomain"/>
    <property type="match status" value="1"/>
</dbReference>
<evidence type="ECO:0000313" key="1">
    <source>
        <dbReference type="EMBL" id="GCC35864.1"/>
    </source>
</evidence>
<gene>
    <name evidence="1" type="ORF">chiPu_0014352</name>
</gene>
<dbReference type="AlphaFoldDB" id="A0A401SZN6"/>
<organism evidence="1 2">
    <name type="scientific">Chiloscyllium punctatum</name>
    <name type="common">Brownbanded bambooshark</name>
    <name type="synonym">Hemiscyllium punctatum</name>
    <dbReference type="NCBI Taxonomy" id="137246"/>
    <lineage>
        <taxon>Eukaryota</taxon>
        <taxon>Metazoa</taxon>
        <taxon>Chordata</taxon>
        <taxon>Craniata</taxon>
        <taxon>Vertebrata</taxon>
        <taxon>Chondrichthyes</taxon>
        <taxon>Elasmobranchii</taxon>
        <taxon>Galeomorphii</taxon>
        <taxon>Galeoidea</taxon>
        <taxon>Orectolobiformes</taxon>
        <taxon>Hemiscylliidae</taxon>
        <taxon>Chiloscyllium</taxon>
    </lineage>
</organism>
<dbReference type="EMBL" id="BEZZ01000752">
    <property type="protein sequence ID" value="GCC35864.1"/>
    <property type="molecule type" value="Genomic_DNA"/>
</dbReference>
<sequence length="100" mass="11339">MLGNATHTALKVITQNLNQLRLLSMQNHYALDYLLARQGGVYPIAQDKCIMDLDNVTANVTRYVHKIDEQLGSIKEGKRWAGRGDWELGGRKDWLVNMAI</sequence>
<comment type="caution">
    <text evidence="1">The sequence shown here is derived from an EMBL/GenBank/DDBJ whole genome shotgun (WGS) entry which is preliminary data.</text>
</comment>
<proteinExistence type="predicted"/>
<name>A0A401SZN6_CHIPU</name>
<evidence type="ECO:0000313" key="2">
    <source>
        <dbReference type="Proteomes" id="UP000287033"/>
    </source>
</evidence>
<protein>
    <submittedName>
        <fullName evidence="1">Uncharacterized protein</fullName>
    </submittedName>
</protein>
<accession>A0A401SZN6</accession>
<keyword evidence="2" id="KW-1185">Reference proteome</keyword>
<dbReference type="Proteomes" id="UP000287033">
    <property type="component" value="Unassembled WGS sequence"/>
</dbReference>